<gene>
    <name evidence="1" type="ORF">DHETER_LOCUS10571</name>
</gene>
<keyword evidence="2" id="KW-1185">Reference proteome</keyword>
<sequence>LTKPCAVKDCTNTVKSFRNVTKELKTKIDQYFDLQYNYLKVNQDQICFGLILNDILVNDIDYLKFYEEQQYIDLDYNNFSDITTKIIDDG</sequence>
<comment type="caution">
    <text evidence="1">The sequence shown here is derived from an EMBL/GenBank/DDBJ whole genome shotgun (WGS) entry which is preliminary data.</text>
</comment>
<reference evidence="1" key="1">
    <citation type="submission" date="2021-06" db="EMBL/GenBank/DDBJ databases">
        <authorList>
            <person name="Kallberg Y."/>
            <person name="Tangrot J."/>
            <person name="Rosling A."/>
        </authorList>
    </citation>
    <scope>NUCLEOTIDE SEQUENCE</scope>
    <source>
        <strain evidence="1">IL203A</strain>
    </source>
</reference>
<feature type="non-terminal residue" evidence="1">
    <location>
        <position position="1"/>
    </location>
</feature>
<protein>
    <submittedName>
        <fullName evidence="1">12356_t:CDS:1</fullName>
    </submittedName>
</protein>
<evidence type="ECO:0000313" key="1">
    <source>
        <dbReference type="EMBL" id="CAG8679459.1"/>
    </source>
</evidence>
<dbReference type="Proteomes" id="UP000789702">
    <property type="component" value="Unassembled WGS sequence"/>
</dbReference>
<organism evidence="1 2">
    <name type="scientific">Dentiscutata heterogama</name>
    <dbReference type="NCBI Taxonomy" id="1316150"/>
    <lineage>
        <taxon>Eukaryota</taxon>
        <taxon>Fungi</taxon>
        <taxon>Fungi incertae sedis</taxon>
        <taxon>Mucoromycota</taxon>
        <taxon>Glomeromycotina</taxon>
        <taxon>Glomeromycetes</taxon>
        <taxon>Diversisporales</taxon>
        <taxon>Gigasporaceae</taxon>
        <taxon>Dentiscutata</taxon>
    </lineage>
</organism>
<dbReference type="EMBL" id="CAJVPU010021053">
    <property type="protein sequence ID" value="CAG8679459.1"/>
    <property type="molecule type" value="Genomic_DNA"/>
</dbReference>
<accession>A0ACA9NWE8</accession>
<proteinExistence type="predicted"/>
<name>A0ACA9NWE8_9GLOM</name>
<evidence type="ECO:0000313" key="2">
    <source>
        <dbReference type="Proteomes" id="UP000789702"/>
    </source>
</evidence>